<evidence type="ECO:0000313" key="2">
    <source>
        <dbReference type="EMBL" id="PSK90712.1"/>
    </source>
</evidence>
<dbReference type="OrthoDB" id="9865168at2"/>
<accession>A0A2P8D0G4</accession>
<dbReference type="EMBL" id="PYGD01000007">
    <property type="protein sequence ID" value="PSK90712.1"/>
    <property type="molecule type" value="Genomic_DNA"/>
</dbReference>
<keyword evidence="3" id="KW-1185">Reference proteome</keyword>
<dbReference type="AlphaFoldDB" id="A0A2P8D0G4"/>
<keyword evidence="1" id="KW-1133">Transmembrane helix</keyword>
<evidence type="ECO:0000313" key="3">
    <source>
        <dbReference type="Proteomes" id="UP000240572"/>
    </source>
</evidence>
<dbReference type="Proteomes" id="UP000240572">
    <property type="component" value="Unassembled WGS sequence"/>
</dbReference>
<comment type="caution">
    <text evidence="2">The sequence shown here is derived from an EMBL/GenBank/DDBJ whole genome shotgun (WGS) entry which is preliminary data.</text>
</comment>
<protein>
    <submittedName>
        <fullName evidence="2">Uncharacterized protein</fullName>
    </submittedName>
</protein>
<reference evidence="2 3" key="1">
    <citation type="submission" date="2018-03" db="EMBL/GenBank/DDBJ databases">
        <title>Genomic Encyclopedia of Type Strains, Phase III (KMG-III): the genomes of soil and plant-associated and newly described type strains.</title>
        <authorList>
            <person name="Whitman W."/>
        </authorList>
    </citation>
    <scope>NUCLEOTIDE SEQUENCE [LARGE SCALE GENOMIC DNA]</scope>
    <source>
        <strain evidence="2 3">CGMCC 1.12700</strain>
    </source>
</reference>
<dbReference type="RefSeq" id="WP_106523992.1">
    <property type="nucleotide sequence ID" value="NZ_PYGD01000007.1"/>
</dbReference>
<feature type="transmembrane region" description="Helical" evidence="1">
    <location>
        <begin position="47"/>
        <end position="68"/>
    </location>
</feature>
<keyword evidence="1" id="KW-0472">Membrane</keyword>
<sequence length="132" mass="14735">MKPLRAGFIYSLSFITATVLCTMLIILGNDLLVPDTYQHELILKLDYAQWLPVTACYLALSCLGYLLLVKLPFRRMNGLVLALLSGILALLVVLLGTGSLDYLDNYNWYHVKNAAAFFLAGFVFGILSERLD</sequence>
<name>A0A2P8D0G4_9BACT</name>
<keyword evidence="1" id="KW-0812">Transmembrane</keyword>
<feature type="transmembrane region" description="Helical" evidence="1">
    <location>
        <begin position="7"/>
        <end position="27"/>
    </location>
</feature>
<organism evidence="2 3">
    <name type="scientific">Taibaiella chishuiensis</name>
    <dbReference type="NCBI Taxonomy" id="1434707"/>
    <lineage>
        <taxon>Bacteria</taxon>
        <taxon>Pseudomonadati</taxon>
        <taxon>Bacteroidota</taxon>
        <taxon>Chitinophagia</taxon>
        <taxon>Chitinophagales</taxon>
        <taxon>Chitinophagaceae</taxon>
        <taxon>Taibaiella</taxon>
    </lineage>
</organism>
<feature type="transmembrane region" description="Helical" evidence="1">
    <location>
        <begin position="80"/>
        <end position="100"/>
    </location>
</feature>
<proteinExistence type="predicted"/>
<feature type="transmembrane region" description="Helical" evidence="1">
    <location>
        <begin position="106"/>
        <end position="127"/>
    </location>
</feature>
<gene>
    <name evidence="2" type="ORF">B0I18_107122</name>
</gene>
<evidence type="ECO:0000256" key="1">
    <source>
        <dbReference type="SAM" id="Phobius"/>
    </source>
</evidence>